<dbReference type="Gene3D" id="3.40.220.10">
    <property type="entry name" value="Leucine Aminopeptidase, subunit E, domain 1"/>
    <property type="match status" value="1"/>
</dbReference>
<dbReference type="EMBL" id="JNSL01000217">
    <property type="protein sequence ID" value="KGA12428.1"/>
    <property type="molecule type" value="Genomic_DNA"/>
</dbReference>
<dbReference type="PROSITE" id="PS51154">
    <property type="entry name" value="MACRO"/>
    <property type="match status" value="1"/>
</dbReference>
<evidence type="ECO:0000259" key="1">
    <source>
        <dbReference type="PROSITE" id="PS51154"/>
    </source>
</evidence>
<dbReference type="PANTHER" id="PTHR11106">
    <property type="entry name" value="GANGLIOSIDE INDUCED DIFFERENTIATION ASSOCIATED PROTEIN 2-RELATED"/>
    <property type="match status" value="1"/>
</dbReference>
<dbReference type="SUPFAM" id="SSF52949">
    <property type="entry name" value="Macro domain-like"/>
    <property type="match status" value="1"/>
</dbReference>
<comment type="caution">
    <text evidence="2">The sequence shown here is derived from an EMBL/GenBank/DDBJ whole genome shotgun (WGS) entry which is preliminary data.</text>
</comment>
<dbReference type="Pfam" id="PF01661">
    <property type="entry name" value="Macro"/>
    <property type="match status" value="1"/>
</dbReference>
<evidence type="ECO:0000313" key="2">
    <source>
        <dbReference type="EMBL" id="KGA12428.1"/>
    </source>
</evidence>
<dbReference type="AlphaFoldDB" id="A0A094S3V6"/>
<dbReference type="InterPro" id="IPR002589">
    <property type="entry name" value="Macro_dom"/>
</dbReference>
<name>A0A094S3V6_9ZZZZ</name>
<dbReference type="SMART" id="SM00506">
    <property type="entry name" value="A1pp"/>
    <property type="match status" value="1"/>
</dbReference>
<protein>
    <recommendedName>
        <fullName evidence="1">Macro domain-containing protein</fullName>
    </recommendedName>
</protein>
<dbReference type="PANTHER" id="PTHR11106:SF27">
    <property type="entry name" value="MACRO DOMAIN-CONTAINING PROTEIN"/>
    <property type="match status" value="1"/>
</dbReference>
<feature type="domain" description="Macro" evidence="1">
    <location>
        <begin position="1"/>
        <end position="185"/>
    </location>
</feature>
<sequence length="194" mass="20445">MTITIIQGNITYSQTDAIVNAANSALREGGGVCGAIFTAVKKLGGLNAHQQLTQACRDIGHCPTGDAVITPSFALAAPFIIHAVGPVWNGREDDDLVAPLTPQELKQADELAAAYRAVLRVCRENNLKSVTIPGISTGIFGFPKNVAAIIAKQVCEAEAGDIDVHLISYEDDSLIELRTAPTAEGIALLNGHQF</sequence>
<reference evidence="2" key="1">
    <citation type="submission" date="2014-06" db="EMBL/GenBank/DDBJ databases">
        <title>Key roles for freshwater Actinobacteria revealed by deep metagenomic sequencing.</title>
        <authorList>
            <person name="Ghai R."/>
            <person name="Mizuno C.M."/>
            <person name="Picazo A."/>
            <person name="Camacho A."/>
            <person name="Rodriguez-Valera F."/>
        </authorList>
    </citation>
    <scope>NUCLEOTIDE SEQUENCE</scope>
</reference>
<accession>A0A094S3V6</accession>
<dbReference type="InterPro" id="IPR043472">
    <property type="entry name" value="Macro_dom-like"/>
</dbReference>
<organism evidence="2">
    <name type="scientific">freshwater metagenome</name>
    <dbReference type="NCBI Taxonomy" id="449393"/>
    <lineage>
        <taxon>unclassified sequences</taxon>
        <taxon>metagenomes</taxon>
        <taxon>ecological metagenomes</taxon>
    </lineage>
</organism>
<gene>
    <name evidence="2" type="ORF">GM51_21620</name>
</gene>
<proteinExistence type="predicted"/>